<dbReference type="InterPro" id="IPR052022">
    <property type="entry name" value="26kDa_periplasmic_antigen"/>
</dbReference>
<organism evidence="1 2">
    <name type="scientific">Nocardia goodfellowii</name>
    <dbReference type="NCBI Taxonomy" id="882446"/>
    <lineage>
        <taxon>Bacteria</taxon>
        <taxon>Bacillati</taxon>
        <taxon>Actinomycetota</taxon>
        <taxon>Actinomycetes</taxon>
        <taxon>Mycobacteriales</taxon>
        <taxon>Nocardiaceae</taxon>
        <taxon>Nocardia</taxon>
    </lineage>
</organism>
<keyword evidence="2" id="KW-1185">Reference proteome</keyword>
<dbReference type="RefSeq" id="WP_307869641.1">
    <property type="nucleotide sequence ID" value="NZ_JAGGMR010000001.1"/>
</dbReference>
<accession>A0ABS4QFU4</accession>
<dbReference type="PANTHER" id="PTHR34387:SF1">
    <property type="entry name" value="PERIPLASMIC IMMUNOGENIC PROTEIN"/>
    <property type="match status" value="1"/>
</dbReference>
<protein>
    <submittedName>
        <fullName evidence="1">Uncharacterized protein YggE</fullName>
    </submittedName>
</protein>
<gene>
    <name evidence="1" type="ORF">BJ987_003354</name>
</gene>
<dbReference type="Proteomes" id="UP001519325">
    <property type="component" value="Unassembled WGS sequence"/>
</dbReference>
<evidence type="ECO:0000313" key="1">
    <source>
        <dbReference type="EMBL" id="MBP2190453.1"/>
    </source>
</evidence>
<reference evidence="1 2" key="1">
    <citation type="submission" date="2021-03" db="EMBL/GenBank/DDBJ databases">
        <title>Sequencing the genomes of 1000 actinobacteria strains.</title>
        <authorList>
            <person name="Klenk H.-P."/>
        </authorList>
    </citation>
    <scope>NUCLEOTIDE SEQUENCE [LARGE SCALE GENOMIC DNA]</scope>
    <source>
        <strain evidence="1 2">DSM 45516</strain>
    </source>
</reference>
<comment type="caution">
    <text evidence="1">The sequence shown here is derived from an EMBL/GenBank/DDBJ whole genome shotgun (WGS) entry which is preliminary data.</text>
</comment>
<dbReference type="Pfam" id="PF04402">
    <property type="entry name" value="SIMPL"/>
    <property type="match status" value="1"/>
</dbReference>
<dbReference type="PANTHER" id="PTHR34387">
    <property type="entry name" value="SLR1258 PROTEIN"/>
    <property type="match status" value="1"/>
</dbReference>
<dbReference type="InterPro" id="IPR007497">
    <property type="entry name" value="SIMPL/DUF541"/>
</dbReference>
<proteinExistence type="predicted"/>
<dbReference type="Gene3D" id="3.30.70.2970">
    <property type="entry name" value="Protein of unknown function (DUF541), domain 2"/>
    <property type="match status" value="1"/>
</dbReference>
<dbReference type="Gene3D" id="3.30.110.170">
    <property type="entry name" value="Protein of unknown function (DUF541), domain 1"/>
    <property type="match status" value="1"/>
</dbReference>
<sequence length="253" mass="25852">MSKAKKKDKQRDDKQKDIAIADCGAGCCGFAEPDAVAGTITTFGVGTASAAPDLMRVTITVEAKAGKVASAYAEAGARVTAITGALRGDGVPGADIATTGLSVRTETEWTEGKGQRITGYVAGTDLTVALRDIGENADPSPADIIAHCVEAGGDVVRLNGLTLGFADEESLLGQARDAAWDNALAKAEQYAARAGGAVGPVLTISEETGARPRSGGRAKGAVGMIAEMASMPVELGESEISACVRVTWQLNER</sequence>
<name>A0ABS4QFU4_9NOCA</name>
<dbReference type="EMBL" id="JAGGMR010000001">
    <property type="protein sequence ID" value="MBP2190453.1"/>
    <property type="molecule type" value="Genomic_DNA"/>
</dbReference>
<evidence type="ECO:0000313" key="2">
    <source>
        <dbReference type="Proteomes" id="UP001519325"/>
    </source>
</evidence>